<gene>
    <name evidence="2" type="ORF">CR201_G0022415</name>
</gene>
<organism evidence="2">
    <name type="scientific">Pongo abelii</name>
    <name type="common">Sumatran orangutan</name>
    <name type="synonym">Pongo pygmaeus abelii</name>
    <dbReference type="NCBI Taxonomy" id="9601"/>
    <lineage>
        <taxon>Eukaryota</taxon>
        <taxon>Metazoa</taxon>
        <taxon>Chordata</taxon>
        <taxon>Craniata</taxon>
        <taxon>Vertebrata</taxon>
        <taxon>Euteleostomi</taxon>
        <taxon>Mammalia</taxon>
        <taxon>Eutheria</taxon>
        <taxon>Euarchontoglires</taxon>
        <taxon>Primates</taxon>
        <taxon>Haplorrhini</taxon>
        <taxon>Catarrhini</taxon>
        <taxon>Hominidae</taxon>
        <taxon>Pongo</taxon>
    </lineage>
</organism>
<proteinExistence type="predicted"/>
<evidence type="ECO:0000313" key="2">
    <source>
        <dbReference type="EMBL" id="PNJ52486.1"/>
    </source>
</evidence>
<name>A0A2J8V4U8_PONAB</name>
<feature type="compositionally biased region" description="Basic and acidic residues" evidence="1">
    <location>
        <begin position="22"/>
        <end position="39"/>
    </location>
</feature>
<feature type="region of interest" description="Disordered" evidence="1">
    <location>
        <begin position="1"/>
        <end position="39"/>
    </location>
</feature>
<comment type="caution">
    <text evidence="2">The sequence shown here is derived from an EMBL/GenBank/DDBJ whole genome shotgun (WGS) entry which is preliminary data.</text>
</comment>
<protein>
    <submittedName>
        <fullName evidence="2">CDS1 isoform 2</fullName>
    </submittedName>
</protein>
<dbReference type="AlphaFoldDB" id="A0A2J8V4U8"/>
<dbReference type="EMBL" id="NDHI03003433">
    <property type="protein sequence ID" value="PNJ52486.1"/>
    <property type="molecule type" value="Genomic_DNA"/>
</dbReference>
<reference evidence="2" key="1">
    <citation type="submission" date="2017-12" db="EMBL/GenBank/DDBJ databases">
        <title>High-resolution comparative analysis of great ape genomes.</title>
        <authorList>
            <person name="Pollen A."/>
            <person name="Hastie A."/>
            <person name="Hormozdiari F."/>
            <person name="Dougherty M."/>
            <person name="Liu R."/>
            <person name="Chaisson M."/>
            <person name="Hoppe E."/>
            <person name="Hill C."/>
            <person name="Pang A."/>
            <person name="Hillier L."/>
            <person name="Baker C."/>
            <person name="Armstrong J."/>
            <person name="Shendure J."/>
            <person name="Paten B."/>
            <person name="Wilson R."/>
            <person name="Chao H."/>
            <person name="Schneider V."/>
            <person name="Ventura M."/>
            <person name="Kronenberg Z."/>
            <person name="Murali S."/>
            <person name="Gordon D."/>
            <person name="Cantsilieris S."/>
            <person name="Munson K."/>
            <person name="Nelson B."/>
            <person name="Raja A."/>
            <person name="Underwood J."/>
            <person name="Diekhans M."/>
            <person name="Fiddes I."/>
            <person name="Haussler D."/>
            <person name="Eichler E."/>
        </authorList>
    </citation>
    <scope>NUCLEOTIDE SEQUENCE [LARGE SCALE GENOMIC DNA]</scope>
    <source>
        <strain evidence="2">Susie</strain>
    </source>
</reference>
<sequence length="81" mass="8737">MLELRHRGSCPGPGEAVSPPPREGEAAGGDHETESTSDKVEKLVDTWNSHSNYDLIVFPDHLYGILHADASCSGHPSEMLP</sequence>
<evidence type="ECO:0000256" key="1">
    <source>
        <dbReference type="SAM" id="MobiDB-lite"/>
    </source>
</evidence>
<accession>A0A2J8V4U8</accession>